<feature type="compositionally biased region" description="Low complexity" evidence="6">
    <location>
        <begin position="274"/>
        <end position="303"/>
    </location>
</feature>
<dbReference type="Pfam" id="PF00364">
    <property type="entry name" value="Biotin_lipoyl"/>
    <property type="match status" value="1"/>
</dbReference>
<evidence type="ECO:0000256" key="2">
    <source>
        <dbReference type="ARBA" id="ARBA00007317"/>
    </source>
</evidence>
<dbReference type="InterPro" id="IPR004167">
    <property type="entry name" value="PSBD"/>
</dbReference>
<comment type="cofactor">
    <cofactor evidence="1">
        <name>(R)-lipoate</name>
        <dbReference type="ChEBI" id="CHEBI:83088"/>
    </cofactor>
</comment>
<dbReference type="Gene3D" id="2.40.50.100">
    <property type="match status" value="1"/>
</dbReference>
<evidence type="ECO:0000259" key="8">
    <source>
        <dbReference type="PROSITE" id="PS51826"/>
    </source>
</evidence>
<feature type="region of interest" description="Disordered" evidence="6">
    <location>
        <begin position="147"/>
        <end position="224"/>
    </location>
</feature>
<evidence type="ECO:0000256" key="1">
    <source>
        <dbReference type="ARBA" id="ARBA00001938"/>
    </source>
</evidence>
<dbReference type="Gene3D" id="4.10.320.10">
    <property type="entry name" value="E3-binding domain"/>
    <property type="match status" value="2"/>
</dbReference>
<feature type="domain" description="Peripheral subunit-binding (PSBD)" evidence="8">
    <location>
        <begin position="112"/>
        <end position="149"/>
    </location>
</feature>
<dbReference type="PANTHER" id="PTHR43178:SF5">
    <property type="entry name" value="LIPOAMIDE ACYLTRANSFERASE COMPONENT OF BRANCHED-CHAIN ALPHA-KETO ACID DEHYDROGENASE COMPLEX, MITOCHONDRIAL"/>
    <property type="match status" value="1"/>
</dbReference>
<dbReference type="PROSITE" id="PS50968">
    <property type="entry name" value="BIOTINYL_LIPOYL"/>
    <property type="match status" value="1"/>
</dbReference>
<dbReference type="InterPro" id="IPR001078">
    <property type="entry name" value="2-oxoacid_DH_actylTfrase"/>
</dbReference>
<evidence type="ECO:0000313" key="10">
    <source>
        <dbReference type="Proteomes" id="UP001596434"/>
    </source>
</evidence>
<dbReference type="SUPFAM" id="SSF51230">
    <property type="entry name" value="Single hybrid motif"/>
    <property type="match status" value="1"/>
</dbReference>
<dbReference type="InterPro" id="IPR036625">
    <property type="entry name" value="E3-bd_dom_sf"/>
</dbReference>
<dbReference type="EMBL" id="JBHTAT010000002">
    <property type="protein sequence ID" value="MFC7256962.1"/>
    <property type="molecule type" value="Genomic_DNA"/>
</dbReference>
<dbReference type="CDD" id="cd06849">
    <property type="entry name" value="lipoyl_domain"/>
    <property type="match status" value="1"/>
</dbReference>
<dbReference type="Pfam" id="PF00198">
    <property type="entry name" value="2-oxoacid_dh"/>
    <property type="match status" value="1"/>
</dbReference>
<feature type="region of interest" description="Disordered" evidence="6">
    <location>
        <begin position="82"/>
        <end position="116"/>
    </location>
</feature>
<evidence type="ECO:0000256" key="4">
    <source>
        <dbReference type="ARBA" id="ARBA00022823"/>
    </source>
</evidence>
<dbReference type="AlphaFoldDB" id="A0ABD6A228"/>
<evidence type="ECO:0000259" key="7">
    <source>
        <dbReference type="PROSITE" id="PS50968"/>
    </source>
</evidence>
<dbReference type="InterPro" id="IPR023213">
    <property type="entry name" value="CAT-like_dom_sf"/>
</dbReference>
<evidence type="ECO:0000256" key="5">
    <source>
        <dbReference type="ARBA" id="ARBA00023315"/>
    </source>
</evidence>
<comment type="similarity">
    <text evidence="2">Belongs to the 2-oxoacid dehydrogenase family.</text>
</comment>
<dbReference type="InterPro" id="IPR011053">
    <property type="entry name" value="Single_hybrid_motif"/>
</dbReference>
<dbReference type="Gene3D" id="3.30.559.10">
    <property type="entry name" value="Chloramphenicol acetyltransferase-like domain"/>
    <property type="match status" value="1"/>
</dbReference>
<accession>A0ABD6A228</accession>
<feature type="compositionally biased region" description="Acidic residues" evidence="6">
    <location>
        <begin position="82"/>
        <end position="101"/>
    </location>
</feature>
<dbReference type="InterPro" id="IPR050743">
    <property type="entry name" value="2-oxoacid_DH_E2_comp"/>
</dbReference>
<evidence type="ECO:0000313" key="9">
    <source>
        <dbReference type="EMBL" id="MFC7256962.1"/>
    </source>
</evidence>
<name>A0ABD6A228_9EURY</name>
<sequence length="535" mass="55885">MTVETFKLPDVGEGVAEGELVRWLVAVGDEVTEDQPLAAVETDKAVVDLPSPYEGTVTDRHVEEGEMVPVGSVIVSIEVADDEAASDTGEAGDEPVDEETADGAATTAGRVFAPPSTRRLARELGVDLGGVAGSGPGGRVTDADVRAAADESPAPRSVAPSSTVVLESTGADEPTTGDATTRGDGASATDANGASERTETHRESSTAVDRATEAVGQEHVDRARTLATPATRGLADELGVDLGAVPTDRARDGVPFVTREQVREYAERREAAAEPESGSESAAGATAAEPASTAGGSTAAEGPRPGDRIPYRGVRRSIGEQMERSKYTAPHVTHTDEVDVTALVETKADLEACAAEEGVSLTYLPFVMRAVARALAEFPQVNAELDETAEEIVCHDAYNIGVATATDAGLMVPVVEDVDGKGLLELADETARKVARARDRSIEREEMQGGTFTITNVGVIGGEYATPIVNYPEVAILALGRIGERPRVVDGEVVPRHTLPLSLSVDHRVVDGAVAARFTNRVMELLASPARLLVE</sequence>
<dbReference type="FunFam" id="3.30.559.10:FF:000007">
    <property type="entry name" value="Dihydrolipoamide acetyltransferase component of pyruvate dehydrogenase complex"/>
    <property type="match status" value="1"/>
</dbReference>
<keyword evidence="5" id="KW-0012">Acyltransferase</keyword>
<reference evidence="9 10" key="1">
    <citation type="journal article" date="2019" name="Int. J. Syst. Evol. Microbiol.">
        <title>The Global Catalogue of Microorganisms (GCM) 10K type strain sequencing project: providing services to taxonomists for standard genome sequencing and annotation.</title>
        <authorList>
            <consortium name="The Broad Institute Genomics Platform"/>
            <consortium name="The Broad Institute Genome Sequencing Center for Infectious Disease"/>
            <person name="Wu L."/>
            <person name="Ma J."/>
        </authorList>
    </citation>
    <scope>NUCLEOTIDE SEQUENCE [LARGE SCALE GENOMIC DNA]</scope>
    <source>
        <strain evidence="9 10">GX21</strain>
    </source>
</reference>
<feature type="region of interest" description="Disordered" evidence="6">
    <location>
        <begin position="265"/>
        <end position="311"/>
    </location>
</feature>
<dbReference type="Pfam" id="PF02817">
    <property type="entry name" value="E3_binding"/>
    <property type="match status" value="1"/>
</dbReference>
<protein>
    <submittedName>
        <fullName evidence="9">2-oxo acid dehydrogenase subunit E2</fullName>
    </submittedName>
</protein>
<dbReference type="Proteomes" id="UP001596434">
    <property type="component" value="Unassembled WGS sequence"/>
</dbReference>
<dbReference type="SUPFAM" id="SSF52777">
    <property type="entry name" value="CoA-dependent acyltransferases"/>
    <property type="match status" value="1"/>
</dbReference>
<keyword evidence="10" id="KW-1185">Reference proteome</keyword>
<dbReference type="PANTHER" id="PTHR43178">
    <property type="entry name" value="DIHYDROLIPOAMIDE ACETYLTRANSFERASE COMPONENT OF PYRUVATE DEHYDROGENASE COMPLEX"/>
    <property type="match status" value="1"/>
</dbReference>
<keyword evidence="4" id="KW-0450">Lipoyl</keyword>
<keyword evidence="3" id="KW-0808">Transferase</keyword>
<proteinExistence type="inferred from homology"/>
<dbReference type="GO" id="GO:0016746">
    <property type="term" value="F:acyltransferase activity"/>
    <property type="evidence" value="ECO:0007669"/>
    <property type="project" value="UniProtKB-KW"/>
</dbReference>
<gene>
    <name evidence="9" type="ORF">ACFQKE_16910</name>
</gene>
<feature type="domain" description="Lipoyl-binding" evidence="7">
    <location>
        <begin position="3"/>
        <end position="78"/>
    </location>
</feature>
<feature type="compositionally biased region" description="Basic and acidic residues" evidence="6">
    <location>
        <begin position="196"/>
        <end position="224"/>
    </location>
</feature>
<evidence type="ECO:0000256" key="3">
    <source>
        <dbReference type="ARBA" id="ARBA00022679"/>
    </source>
</evidence>
<dbReference type="RefSeq" id="WP_379706756.1">
    <property type="nucleotide sequence ID" value="NZ_JBHTAT010000002.1"/>
</dbReference>
<feature type="compositionally biased region" description="Low complexity" evidence="6">
    <location>
        <begin position="176"/>
        <end position="191"/>
    </location>
</feature>
<dbReference type="PROSITE" id="PS51826">
    <property type="entry name" value="PSBD"/>
    <property type="match status" value="1"/>
</dbReference>
<dbReference type="InterPro" id="IPR003016">
    <property type="entry name" value="2-oxoA_DH_lipoyl-BS"/>
</dbReference>
<organism evidence="9 10">
    <name type="scientific">Haloplanus litoreus</name>
    <dbReference type="NCBI Taxonomy" id="767515"/>
    <lineage>
        <taxon>Archaea</taxon>
        <taxon>Methanobacteriati</taxon>
        <taxon>Methanobacteriota</taxon>
        <taxon>Stenosarchaea group</taxon>
        <taxon>Halobacteria</taxon>
        <taxon>Halobacteriales</taxon>
        <taxon>Haloferacaceae</taxon>
        <taxon>Haloplanus</taxon>
    </lineage>
</organism>
<dbReference type="InterPro" id="IPR000089">
    <property type="entry name" value="Biotin_lipoyl"/>
</dbReference>
<evidence type="ECO:0000256" key="6">
    <source>
        <dbReference type="SAM" id="MobiDB-lite"/>
    </source>
</evidence>
<dbReference type="PROSITE" id="PS00189">
    <property type="entry name" value="LIPOYL"/>
    <property type="match status" value="1"/>
</dbReference>
<comment type="caution">
    <text evidence="9">The sequence shown here is derived from an EMBL/GenBank/DDBJ whole genome shotgun (WGS) entry which is preliminary data.</text>
</comment>
<dbReference type="SUPFAM" id="SSF47005">
    <property type="entry name" value="Peripheral subunit-binding domain of 2-oxo acid dehydrogenase complex"/>
    <property type="match status" value="1"/>
</dbReference>